<dbReference type="InterPro" id="IPR052922">
    <property type="entry name" value="Cytidylate_Kinase-2"/>
</dbReference>
<gene>
    <name evidence="1" type="ORF">STRIC_0363</name>
</gene>
<accession>G5K186</accession>
<comment type="caution">
    <text evidence="1">The sequence shown here is derived from an EMBL/GenBank/DDBJ whole genome shotgun (WGS) entry which is preliminary data.</text>
</comment>
<dbReference type="Gene3D" id="3.40.50.300">
    <property type="entry name" value="P-loop containing nucleotide triphosphate hydrolases"/>
    <property type="match status" value="1"/>
</dbReference>
<keyword evidence="2" id="KW-1185">Reference proteome</keyword>
<dbReference type="EMBL" id="AEUX02000004">
    <property type="protein sequence ID" value="EHI70390.1"/>
    <property type="molecule type" value="Genomic_DNA"/>
</dbReference>
<reference evidence="1 2" key="1">
    <citation type="journal article" date="2014" name="Int. J. Syst. Evol. Microbiol.">
        <title>Phylogenomics and the dynamic genome evolution of the genus Streptococcus.</title>
        <authorList>
            <consortium name="The Broad Institute Genome Sequencing Platform"/>
            <person name="Richards V.P."/>
            <person name="Palmer S.R."/>
            <person name="Pavinski Bitar P.D."/>
            <person name="Qin X."/>
            <person name="Weinstock G.M."/>
            <person name="Highlander S.K."/>
            <person name="Town C.D."/>
            <person name="Burne R.A."/>
            <person name="Stanhope M.J."/>
        </authorList>
    </citation>
    <scope>NUCLEOTIDE SEQUENCE [LARGE SCALE GENOMIC DNA]</scope>
    <source>
        <strain evidence="1 2">707-05</strain>
    </source>
</reference>
<protein>
    <recommendedName>
        <fullName evidence="3">Topology modulation protein</fullName>
    </recommendedName>
</protein>
<proteinExistence type="predicted"/>
<dbReference type="PANTHER" id="PTHR37816:SF3">
    <property type="entry name" value="MODULATES DNA TOPOLOGY"/>
    <property type="match status" value="1"/>
</dbReference>
<name>G5K186_9STRE</name>
<dbReference type="RefSeq" id="WP_008087917.1">
    <property type="nucleotide sequence ID" value="NZ_AEUX02000004.1"/>
</dbReference>
<dbReference type="SUPFAM" id="SSF52540">
    <property type="entry name" value="P-loop containing nucleoside triphosphate hydrolases"/>
    <property type="match status" value="1"/>
</dbReference>
<evidence type="ECO:0000313" key="2">
    <source>
        <dbReference type="Proteomes" id="UP000003330"/>
    </source>
</evidence>
<dbReference type="OrthoDB" id="1201990at2"/>
<dbReference type="InterPro" id="IPR027417">
    <property type="entry name" value="P-loop_NTPase"/>
</dbReference>
<evidence type="ECO:0008006" key="3">
    <source>
        <dbReference type="Google" id="ProtNLM"/>
    </source>
</evidence>
<evidence type="ECO:0000313" key="1">
    <source>
        <dbReference type="EMBL" id="EHI70390.1"/>
    </source>
</evidence>
<dbReference type="eggNOG" id="COG0563">
    <property type="taxonomic scope" value="Bacteria"/>
</dbReference>
<dbReference type="STRING" id="764299.STRIC_0363"/>
<organism evidence="1 2">
    <name type="scientific">Streptococcus ictaluri 707-05</name>
    <dbReference type="NCBI Taxonomy" id="764299"/>
    <lineage>
        <taxon>Bacteria</taxon>
        <taxon>Bacillati</taxon>
        <taxon>Bacillota</taxon>
        <taxon>Bacilli</taxon>
        <taxon>Lactobacillales</taxon>
        <taxon>Streptococcaceae</taxon>
        <taxon>Streptococcus</taxon>
    </lineage>
</organism>
<dbReference type="AlphaFoldDB" id="G5K186"/>
<dbReference type="PANTHER" id="PTHR37816">
    <property type="entry name" value="YALI0E33011P"/>
    <property type="match status" value="1"/>
</dbReference>
<dbReference type="Proteomes" id="UP000003330">
    <property type="component" value="Unassembled WGS sequence"/>
</dbReference>
<sequence>MKMIVIGSPGSGKTYLSQIICQRLDLPCLHLDVIWHDMDYSSQAEERFGQLLFEFMQGHERWLIDGNFQNSLAIRLAEADHVVWLKRPRVFNLLRVLKRSLLFAFSSSSRPEMPKTFKESLDRDYLTFLAFVWQFSKSYPAMEKQLQSYDGKVSVLRSKKEMDAFLTSLTSLATD</sequence>